<protein>
    <recommendedName>
        <fullName evidence="2">HEAT repeat domain-containing protein</fullName>
    </recommendedName>
</protein>
<dbReference type="Gene3D" id="1.25.10.10">
    <property type="entry name" value="Leucine-rich Repeat Variant"/>
    <property type="match status" value="1"/>
</dbReference>
<sequence>ALAGLGPFARPKDRPIVAAGTRDDEPGVRAAAARSLGAYRDDAAADTLSELLRGDGDERVRLAAIQALLRIDLPRAMVALVRAMDGDGHPRVRVAALHAVLAMVELELPDPPQPHQVDRWRKLTAKVKRIKFVREMLANAPPPGVQE</sequence>
<dbReference type="PANTHER" id="PTHR12697:SF5">
    <property type="entry name" value="DEOXYHYPUSINE HYDROXYLASE"/>
    <property type="match status" value="1"/>
</dbReference>
<dbReference type="AlphaFoldDB" id="A0A0F9LF04"/>
<dbReference type="SMART" id="SM00567">
    <property type="entry name" value="EZ_HEAT"/>
    <property type="match status" value="2"/>
</dbReference>
<dbReference type="GO" id="GO:0016491">
    <property type="term" value="F:oxidoreductase activity"/>
    <property type="evidence" value="ECO:0007669"/>
    <property type="project" value="TreeGrafter"/>
</dbReference>
<reference evidence="1" key="1">
    <citation type="journal article" date="2015" name="Nature">
        <title>Complex archaea that bridge the gap between prokaryotes and eukaryotes.</title>
        <authorList>
            <person name="Spang A."/>
            <person name="Saw J.H."/>
            <person name="Jorgensen S.L."/>
            <person name="Zaremba-Niedzwiedzka K."/>
            <person name="Martijn J."/>
            <person name="Lind A.E."/>
            <person name="van Eijk R."/>
            <person name="Schleper C."/>
            <person name="Guy L."/>
            <person name="Ettema T.J."/>
        </authorList>
    </citation>
    <scope>NUCLEOTIDE SEQUENCE</scope>
</reference>
<dbReference type="SUPFAM" id="SSF48371">
    <property type="entry name" value="ARM repeat"/>
    <property type="match status" value="1"/>
</dbReference>
<organism evidence="1">
    <name type="scientific">marine sediment metagenome</name>
    <dbReference type="NCBI Taxonomy" id="412755"/>
    <lineage>
        <taxon>unclassified sequences</taxon>
        <taxon>metagenomes</taxon>
        <taxon>ecological metagenomes</taxon>
    </lineage>
</organism>
<dbReference type="PANTHER" id="PTHR12697">
    <property type="entry name" value="PBS LYASE HEAT-LIKE PROTEIN"/>
    <property type="match status" value="1"/>
</dbReference>
<dbReference type="InterPro" id="IPR011989">
    <property type="entry name" value="ARM-like"/>
</dbReference>
<comment type="caution">
    <text evidence="1">The sequence shown here is derived from an EMBL/GenBank/DDBJ whole genome shotgun (WGS) entry which is preliminary data.</text>
</comment>
<gene>
    <name evidence="1" type="ORF">LCGC14_1285310</name>
</gene>
<accession>A0A0F9LF04</accession>
<evidence type="ECO:0008006" key="2">
    <source>
        <dbReference type="Google" id="ProtNLM"/>
    </source>
</evidence>
<name>A0A0F9LF04_9ZZZZ</name>
<dbReference type="EMBL" id="LAZR01007353">
    <property type="protein sequence ID" value="KKM85806.1"/>
    <property type="molecule type" value="Genomic_DNA"/>
</dbReference>
<evidence type="ECO:0000313" key="1">
    <source>
        <dbReference type="EMBL" id="KKM85806.1"/>
    </source>
</evidence>
<dbReference type="Pfam" id="PF13646">
    <property type="entry name" value="HEAT_2"/>
    <property type="match status" value="1"/>
</dbReference>
<dbReference type="InterPro" id="IPR016024">
    <property type="entry name" value="ARM-type_fold"/>
</dbReference>
<dbReference type="InterPro" id="IPR004155">
    <property type="entry name" value="PBS_lyase_HEAT"/>
</dbReference>
<feature type="non-terminal residue" evidence="1">
    <location>
        <position position="1"/>
    </location>
</feature>
<proteinExistence type="predicted"/>